<evidence type="ECO:0000313" key="4">
    <source>
        <dbReference type="Proteomes" id="UP001345013"/>
    </source>
</evidence>
<feature type="transmembrane region" description="Helical" evidence="2">
    <location>
        <begin position="6"/>
        <end position="27"/>
    </location>
</feature>
<protein>
    <submittedName>
        <fullName evidence="3">Uncharacterized protein</fullName>
    </submittedName>
</protein>
<dbReference type="EMBL" id="JAVRRG010000005">
    <property type="protein sequence ID" value="KAK5100945.1"/>
    <property type="molecule type" value="Genomic_DNA"/>
</dbReference>
<organism evidence="3 4">
    <name type="scientific">Lithohypha guttulata</name>
    <dbReference type="NCBI Taxonomy" id="1690604"/>
    <lineage>
        <taxon>Eukaryota</taxon>
        <taxon>Fungi</taxon>
        <taxon>Dikarya</taxon>
        <taxon>Ascomycota</taxon>
        <taxon>Pezizomycotina</taxon>
        <taxon>Eurotiomycetes</taxon>
        <taxon>Chaetothyriomycetidae</taxon>
        <taxon>Chaetothyriales</taxon>
        <taxon>Trichomeriaceae</taxon>
        <taxon>Lithohypha</taxon>
    </lineage>
</organism>
<feature type="transmembrane region" description="Helical" evidence="2">
    <location>
        <begin position="275"/>
        <end position="300"/>
    </location>
</feature>
<keyword evidence="2" id="KW-1133">Transmembrane helix</keyword>
<name>A0ABR0KMZ1_9EURO</name>
<sequence length="411" mass="46338">MPRVSLLRAVLLMLSFVVSLIALWMLLPFPQIQDSWAYCQTTLQSGRSLTTVHPHGSTFGSPFYFGANDHRLENYGDFGAVILDWQLEQSHSRGDITLRIGDPQHRVIPDLGCEIDFTSMVASSPRFAEEICHMYTPAGDQDGLSLPYFDYADATLLYHDTSQTWQEIHLQTLVPSIGVLQIWKYMSGWNDRKASDIATIDDDDREDYLVVTFNASLALRHGQNPALNDVYVDFQDALLATRTYPVRRLISSTLTPLYHSTTWIFSNILYPAQLIVLFIFKTIVLSALGFLVVAVICWLAKGKPQPFAEWAKHFPGTRTVARKVFGAPKPRIRGSLGPLEEQYIEEDQYTSRPRPLTNPSDFFRSSSPLDDLLVTFNATKSMVQPIGQSSAYREPTSSGHMSARTKSDDRC</sequence>
<keyword evidence="4" id="KW-1185">Reference proteome</keyword>
<dbReference type="Proteomes" id="UP001345013">
    <property type="component" value="Unassembled WGS sequence"/>
</dbReference>
<evidence type="ECO:0000256" key="1">
    <source>
        <dbReference type="SAM" id="MobiDB-lite"/>
    </source>
</evidence>
<feature type="compositionally biased region" description="Polar residues" evidence="1">
    <location>
        <begin position="387"/>
        <end position="400"/>
    </location>
</feature>
<keyword evidence="2" id="KW-0812">Transmembrane</keyword>
<reference evidence="3 4" key="1">
    <citation type="submission" date="2023-08" db="EMBL/GenBank/DDBJ databases">
        <title>Black Yeasts Isolated from many extreme environments.</title>
        <authorList>
            <person name="Coleine C."/>
            <person name="Stajich J.E."/>
            <person name="Selbmann L."/>
        </authorList>
    </citation>
    <scope>NUCLEOTIDE SEQUENCE [LARGE SCALE GENOMIC DNA]</scope>
    <source>
        <strain evidence="3 4">CCFEE 5885</strain>
    </source>
</reference>
<evidence type="ECO:0000256" key="2">
    <source>
        <dbReference type="SAM" id="Phobius"/>
    </source>
</evidence>
<comment type="caution">
    <text evidence="3">The sequence shown here is derived from an EMBL/GenBank/DDBJ whole genome shotgun (WGS) entry which is preliminary data.</text>
</comment>
<keyword evidence="2" id="KW-0472">Membrane</keyword>
<proteinExistence type="predicted"/>
<gene>
    <name evidence="3" type="ORF">LTR24_000793</name>
</gene>
<evidence type="ECO:0000313" key="3">
    <source>
        <dbReference type="EMBL" id="KAK5100945.1"/>
    </source>
</evidence>
<feature type="region of interest" description="Disordered" evidence="1">
    <location>
        <begin position="387"/>
        <end position="411"/>
    </location>
</feature>
<accession>A0ABR0KMZ1</accession>